<feature type="non-terminal residue" evidence="1">
    <location>
        <position position="1"/>
    </location>
</feature>
<gene>
    <name evidence="1" type="ORF">RPERSI_LOCUS9890</name>
</gene>
<evidence type="ECO:0000313" key="1">
    <source>
        <dbReference type="EMBL" id="CAG8698266.1"/>
    </source>
</evidence>
<name>A0ACA9PEE2_9GLOM</name>
<reference evidence="1" key="1">
    <citation type="submission" date="2021-06" db="EMBL/GenBank/DDBJ databases">
        <authorList>
            <person name="Kallberg Y."/>
            <person name="Tangrot J."/>
            <person name="Rosling A."/>
        </authorList>
    </citation>
    <scope>NUCLEOTIDE SEQUENCE</scope>
    <source>
        <strain evidence="1">MA461A</strain>
    </source>
</reference>
<dbReference type="EMBL" id="CAJVQC010019085">
    <property type="protein sequence ID" value="CAG8698266.1"/>
    <property type="molecule type" value="Genomic_DNA"/>
</dbReference>
<accession>A0ACA9PEE2</accession>
<protein>
    <submittedName>
        <fullName evidence="1">13817_t:CDS:1</fullName>
    </submittedName>
</protein>
<sequence>ILLVVQDDKVTCDDDNDNDNLIEKLYNNVEMLNFQNVIDLEKYINYSKEKNVSGILSDQEIINQITYPDPETAEDNEESDKKDDNIELSQVSYKEASDAVHLLELYLMQQDLSDVAHTEYDIALSKLSGLVRKF</sequence>
<evidence type="ECO:0000313" key="2">
    <source>
        <dbReference type="Proteomes" id="UP000789920"/>
    </source>
</evidence>
<proteinExistence type="predicted"/>
<comment type="caution">
    <text evidence="1">The sequence shown here is derived from an EMBL/GenBank/DDBJ whole genome shotgun (WGS) entry which is preliminary data.</text>
</comment>
<organism evidence="1 2">
    <name type="scientific">Racocetra persica</name>
    <dbReference type="NCBI Taxonomy" id="160502"/>
    <lineage>
        <taxon>Eukaryota</taxon>
        <taxon>Fungi</taxon>
        <taxon>Fungi incertae sedis</taxon>
        <taxon>Mucoromycota</taxon>
        <taxon>Glomeromycotina</taxon>
        <taxon>Glomeromycetes</taxon>
        <taxon>Diversisporales</taxon>
        <taxon>Gigasporaceae</taxon>
        <taxon>Racocetra</taxon>
    </lineage>
</organism>
<keyword evidence="2" id="KW-1185">Reference proteome</keyword>
<dbReference type="Proteomes" id="UP000789920">
    <property type="component" value="Unassembled WGS sequence"/>
</dbReference>